<keyword evidence="2" id="KW-1185">Reference proteome</keyword>
<comment type="caution">
    <text evidence="1">The sequence shown here is derived from an EMBL/GenBank/DDBJ whole genome shotgun (WGS) entry which is preliminary data.</text>
</comment>
<accession>A0A9N7VJB8</accession>
<proteinExistence type="predicted"/>
<dbReference type="AlphaFoldDB" id="A0A9N7VJB8"/>
<name>A0A9N7VJB8_PLEPL</name>
<evidence type="ECO:0000313" key="1">
    <source>
        <dbReference type="EMBL" id="CAB1450293.1"/>
    </source>
</evidence>
<gene>
    <name evidence="1" type="ORF">PLEPLA_LOCUS37982</name>
</gene>
<organism evidence="1 2">
    <name type="scientific">Pleuronectes platessa</name>
    <name type="common">European plaice</name>
    <dbReference type="NCBI Taxonomy" id="8262"/>
    <lineage>
        <taxon>Eukaryota</taxon>
        <taxon>Metazoa</taxon>
        <taxon>Chordata</taxon>
        <taxon>Craniata</taxon>
        <taxon>Vertebrata</taxon>
        <taxon>Euteleostomi</taxon>
        <taxon>Actinopterygii</taxon>
        <taxon>Neopterygii</taxon>
        <taxon>Teleostei</taxon>
        <taxon>Neoteleostei</taxon>
        <taxon>Acanthomorphata</taxon>
        <taxon>Carangaria</taxon>
        <taxon>Pleuronectiformes</taxon>
        <taxon>Pleuronectoidei</taxon>
        <taxon>Pleuronectidae</taxon>
        <taxon>Pleuronectes</taxon>
    </lineage>
</organism>
<sequence length="71" mass="7998">MGDSQLHSHVSLGHLNRASFLYVASKMQQEKDGIDDLPQGICIKTFMHESLPHSSRAGLCKNCWTDHRETC</sequence>
<protein>
    <submittedName>
        <fullName evidence="1">Uncharacterized protein</fullName>
    </submittedName>
</protein>
<evidence type="ECO:0000313" key="2">
    <source>
        <dbReference type="Proteomes" id="UP001153269"/>
    </source>
</evidence>
<reference evidence="1" key="1">
    <citation type="submission" date="2020-03" db="EMBL/GenBank/DDBJ databases">
        <authorList>
            <person name="Weist P."/>
        </authorList>
    </citation>
    <scope>NUCLEOTIDE SEQUENCE</scope>
</reference>
<dbReference type="EMBL" id="CADEAL010004048">
    <property type="protein sequence ID" value="CAB1450293.1"/>
    <property type="molecule type" value="Genomic_DNA"/>
</dbReference>
<dbReference type="Proteomes" id="UP001153269">
    <property type="component" value="Unassembled WGS sequence"/>
</dbReference>